<dbReference type="InParanoid" id="B0DAC7"/>
<protein>
    <submittedName>
        <fullName evidence="1">Predicted protein</fullName>
    </submittedName>
</protein>
<evidence type="ECO:0000313" key="1">
    <source>
        <dbReference type="EMBL" id="EDR08728.1"/>
    </source>
</evidence>
<name>B0DAC7_LACBS</name>
<dbReference type="AlphaFoldDB" id="B0DAC7"/>
<sequence length="66" mass="7383">MNTTANGLKERHLATHNYSRHSSELHRILLETMATRCHEARVSEPSSFKPQCESESAMLTTAALLS</sequence>
<dbReference type="RefSeq" id="XP_001880953.1">
    <property type="nucleotide sequence ID" value="XM_001880918.1"/>
</dbReference>
<gene>
    <name evidence="1" type="ORF">LACBIDRAFT_297248</name>
</gene>
<keyword evidence="2" id="KW-1185">Reference proteome</keyword>
<reference evidence="1 2" key="1">
    <citation type="journal article" date="2008" name="Nature">
        <title>The genome of Laccaria bicolor provides insights into mycorrhizal symbiosis.</title>
        <authorList>
            <person name="Martin F."/>
            <person name="Aerts A."/>
            <person name="Ahren D."/>
            <person name="Brun A."/>
            <person name="Danchin E.G.J."/>
            <person name="Duchaussoy F."/>
            <person name="Gibon J."/>
            <person name="Kohler A."/>
            <person name="Lindquist E."/>
            <person name="Pereda V."/>
            <person name="Salamov A."/>
            <person name="Shapiro H.J."/>
            <person name="Wuyts J."/>
            <person name="Blaudez D."/>
            <person name="Buee M."/>
            <person name="Brokstein P."/>
            <person name="Canbaeck B."/>
            <person name="Cohen D."/>
            <person name="Courty P.E."/>
            <person name="Coutinho P.M."/>
            <person name="Delaruelle C."/>
            <person name="Detter J.C."/>
            <person name="Deveau A."/>
            <person name="DiFazio S."/>
            <person name="Duplessis S."/>
            <person name="Fraissinet-Tachet L."/>
            <person name="Lucic E."/>
            <person name="Frey-Klett P."/>
            <person name="Fourrey C."/>
            <person name="Feussner I."/>
            <person name="Gay G."/>
            <person name="Grimwood J."/>
            <person name="Hoegger P.J."/>
            <person name="Jain P."/>
            <person name="Kilaru S."/>
            <person name="Labbe J."/>
            <person name="Lin Y.C."/>
            <person name="Legue V."/>
            <person name="Le Tacon F."/>
            <person name="Marmeisse R."/>
            <person name="Melayah D."/>
            <person name="Montanini B."/>
            <person name="Muratet M."/>
            <person name="Nehls U."/>
            <person name="Niculita-Hirzel H."/>
            <person name="Oudot-Le Secq M.P."/>
            <person name="Peter M."/>
            <person name="Quesneville H."/>
            <person name="Rajashekar B."/>
            <person name="Reich M."/>
            <person name="Rouhier N."/>
            <person name="Schmutz J."/>
            <person name="Yin T."/>
            <person name="Chalot M."/>
            <person name="Henrissat B."/>
            <person name="Kuees U."/>
            <person name="Lucas S."/>
            <person name="Van de Peer Y."/>
            <person name="Podila G.K."/>
            <person name="Polle A."/>
            <person name="Pukkila P.J."/>
            <person name="Richardson P.M."/>
            <person name="Rouze P."/>
            <person name="Sanders I.R."/>
            <person name="Stajich J.E."/>
            <person name="Tunlid A."/>
            <person name="Tuskan G."/>
            <person name="Grigoriev I.V."/>
        </authorList>
    </citation>
    <scope>NUCLEOTIDE SEQUENCE [LARGE SCALE GENOMIC DNA]</scope>
    <source>
        <strain evidence="2">S238N-H82 / ATCC MYA-4686</strain>
    </source>
</reference>
<organism evidence="2">
    <name type="scientific">Laccaria bicolor (strain S238N-H82 / ATCC MYA-4686)</name>
    <name type="common">Bicoloured deceiver</name>
    <name type="synonym">Laccaria laccata var. bicolor</name>
    <dbReference type="NCBI Taxonomy" id="486041"/>
    <lineage>
        <taxon>Eukaryota</taxon>
        <taxon>Fungi</taxon>
        <taxon>Dikarya</taxon>
        <taxon>Basidiomycota</taxon>
        <taxon>Agaricomycotina</taxon>
        <taxon>Agaricomycetes</taxon>
        <taxon>Agaricomycetidae</taxon>
        <taxon>Agaricales</taxon>
        <taxon>Agaricineae</taxon>
        <taxon>Hydnangiaceae</taxon>
        <taxon>Laccaria</taxon>
    </lineage>
</organism>
<dbReference type="HOGENOM" id="CLU_2831598_0_0_1"/>
<evidence type="ECO:0000313" key="2">
    <source>
        <dbReference type="Proteomes" id="UP000001194"/>
    </source>
</evidence>
<dbReference type="EMBL" id="DS547101">
    <property type="protein sequence ID" value="EDR08728.1"/>
    <property type="molecule type" value="Genomic_DNA"/>
</dbReference>
<proteinExistence type="predicted"/>
<accession>B0DAC7</accession>
<dbReference type="KEGG" id="lbc:LACBIDRAFT_297248"/>
<dbReference type="GeneID" id="6076255"/>
<dbReference type="Proteomes" id="UP000001194">
    <property type="component" value="Unassembled WGS sequence"/>
</dbReference>